<gene>
    <name evidence="19" type="ORF">EB796_010699</name>
</gene>
<evidence type="ECO:0000256" key="6">
    <source>
        <dbReference type="ARBA" id="ARBA00022723"/>
    </source>
</evidence>
<dbReference type="EMBL" id="VXIV02001645">
    <property type="protein sequence ID" value="KAF6031000.1"/>
    <property type="molecule type" value="Genomic_DNA"/>
</dbReference>
<dbReference type="PROSITE" id="PS51285">
    <property type="entry name" value="AGC_KINASE_CTER"/>
    <property type="match status" value="1"/>
</dbReference>
<dbReference type="PROSITE" id="PS00107">
    <property type="entry name" value="PROTEIN_KINASE_ATP"/>
    <property type="match status" value="1"/>
</dbReference>
<evidence type="ECO:0000256" key="1">
    <source>
        <dbReference type="ARBA" id="ARBA00005490"/>
    </source>
</evidence>
<dbReference type="AlphaFoldDB" id="A0A7J7JX62"/>
<dbReference type="SUPFAM" id="SSF56112">
    <property type="entry name" value="Protein kinase-like (PK-like)"/>
    <property type="match status" value="1"/>
</dbReference>
<keyword evidence="3 15" id="KW-0723">Serine/threonine-protein kinase</keyword>
<keyword evidence="4" id="KW-0597">Phosphoprotein</keyword>
<dbReference type="GO" id="GO:0004697">
    <property type="term" value="F:diacylglycerol-dependent serine/threonine kinase activity"/>
    <property type="evidence" value="ECO:0007669"/>
    <property type="project" value="UniProtKB-EC"/>
</dbReference>
<evidence type="ECO:0000256" key="7">
    <source>
        <dbReference type="ARBA" id="ARBA00022737"/>
    </source>
</evidence>
<dbReference type="PANTHER" id="PTHR24351">
    <property type="entry name" value="RIBOSOMAL PROTEIN S6 KINASE"/>
    <property type="match status" value="1"/>
</dbReference>
<evidence type="ECO:0000259" key="18">
    <source>
        <dbReference type="PROSITE" id="PS51285"/>
    </source>
</evidence>
<evidence type="ECO:0000256" key="14">
    <source>
        <dbReference type="PROSITE-ProRule" id="PRU10141"/>
    </source>
</evidence>
<dbReference type="FunFam" id="1.10.510.10:FF:000023">
    <property type="entry name" value="Protein kinase C"/>
    <property type="match status" value="1"/>
</dbReference>
<evidence type="ECO:0000256" key="12">
    <source>
        <dbReference type="ARBA" id="ARBA00022840"/>
    </source>
</evidence>
<dbReference type="GO" id="GO:0005524">
    <property type="term" value="F:ATP binding"/>
    <property type="evidence" value="ECO:0007669"/>
    <property type="project" value="UniProtKB-UniRule"/>
</dbReference>
<evidence type="ECO:0000256" key="5">
    <source>
        <dbReference type="ARBA" id="ARBA00022679"/>
    </source>
</evidence>
<dbReference type="SMART" id="SM00133">
    <property type="entry name" value="S_TK_X"/>
    <property type="match status" value="1"/>
</dbReference>
<evidence type="ECO:0000256" key="2">
    <source>
        <dbReference type="ARBA" id="ARBA00012429"/>
    </source>
</evidence>
<keyword evidence="7" id="KW-0677">Repeat</keyword>
<evidence type="ECO:0000256" key="9">
    <source>
        <dbReference type="ARBA" id="ARBA00022771"/>
    </source>
</evidence>
<feature type="binding site" evidence="14">
    <location>
        <position position="113"/>
    </location>
    <ligand>
        <name>ATP</name>
        <dbReference type="ChEBI" id="CHEBI:30616"/>
    </ligand>
</feature>
<feature type="domain" description="AGC-kinase C-terminal" evidence="18">
    <location>
        <begin position="339"/>
        <end position="410"/>
    </location>
</feature>
<dbReference type="InterPro" id="IPR008271">
    <property type="entry name" value="Ser/Thr_kinase_AS"/>
</dbReference>
<protein>
    <recommendedName>
        <fullName evidence="2">protein kinase C</fullName>
        <ecNumber evidence="2">2.7.11.13</ecNumber>
    </recommendedName>
</protein>
<sequence length="426" mass="48946">MISWVPCPLVCPKSLKGPENTRGWFKLLNQEEGKYYNVPAVDDVSINIAELRKRYEKKSLEEDRKPEVRREKVHYANLPTINDFNLIAVLGRGSFGKVMLAEMKSTSEVYAIKVLKKDVIIQDDDIEAALTERNVLSYGSCPFLVNLHSCFQTPERLHFVMEYVNGGDLMYRIQREGKFKEPVAVFYAAEIALGLMFMHSNGILYRDLKLDNVMLSGEGHIKIADFGMCKERITGGATARTFCGTPDYIAPEIIKYRPYNRMVDWWAYGVLLYEMLVGQPPFDGEDEDDLFMNIVNQSPSFPWAVSKEAQSIVKGLMTKDPSKRLGNRRTEIMEHLFFRHIDWEKLERLEIQPPYRPVIKNAKRAENFDKYFTRQKVDFTPPDAMVMSNMSQDMFVGFSYVSSELGGGDDKQAPNESQPRYQATLV</sequence>
<reference evidence="19" key="1">
    <citation type="submission" date="2020-06" db="EMBL/GenBank/DDBJ databases">
        <title>Draft genome of Bugula neritina, a colonial animal packing powerful symbionts and potential medicines.</title>
        <authorList>
            <person name="Rayko M."/>
        </authorList>
    </citation>
    <scope>NUCLEOTIDE SEQUENCE [LARGE SCALE GENOMIC DNA]</scope>
    <source>
        <strain evidence="19">Kwan_BN1</strain>
    </source>
</reference>
<dbReference type="Gene3D" id="1.10.510.10">
    <property type="entry name" value="Transferase(Phosphotransferase) domain 1"/>
    <property type="match status" value="1"/>
</dbReference>
<dbReference type="PROSITE" id="PS50011">
    <property type="entry name" value="PROTEIN_KINASE_DOM"/>
    <property type="match status" value="1"/>
</dbReference>
<feature type="region of interest" description="Disordered" evidence="16">
    <location>
        <begin position="406"/>
        <end position="426"/>
    </location>
</feature>
<dbReference type="Pfam" id="PF00069">
    <property type="entry name" value="Pkinase"/>
    <property type="match status" value="1"/>
</dbReference>
<organism evidence="19 20">
    <name type="scientific">Bugula neritina</name>
    <name type="common">Brown bryozoan</name>
    <name type="synonym">Sertularia neritina</name>
    <dbReference type="NCBI Taxonomy" id="10212"/>
    <lineage>
        <taxon>Eukaryota</taxon>
        <taxon>Metazoa</taxon>
        <taxon>Spiralia</taxon>
        <taxon>Lophotrochozoa</taxon>
        <taxon>Bryozoa</taxon>
        <taxon>Gymnolaemata</taxon>
        <taxon>Cheilostomatida</taxon>
        <taxon>Flustrina</taxon>
        <taxon>Buguloidea</taxon>
        <taxon>Bugulidae</taxon>
        <taxon>Bugula</taxon>
    </lineage>
</organism>
<evidence type="ECO:0000256" key="8">
    <source>
        <dbReference type="ARBA" id="ARBA00022741"/>
    </source>
</evidence>
<evidence type="ECO:0000256" key="10">
    <source>
        <dbReference type="ARBA" id="ARBA00022777"/>
    </source>
</evidence>
<evidence type="ECO:0000256" key="3">
    <source>
        <dbReference type="ARBA" id="ARBA00022527"/>
    </source>
</evidence>
<dbReference type="EC" id="2.7.11.13" evidence="2"/>
<comment type="similarity">
    <text evidence="1">Belongs to the protein kinase superfamily. AGC Ser/Thr protein kinase family. PKC subfamily.</text>
</comment>
<dbReference type="InterPro" id="IPR017892">
    <property type="entry name" value="Pkinase_C"/>
</dbReference>
<evidence type="ECO:0000256" key="13">
    <source>
        <dbReference type="ARBA" id="ARBA00056408"/>
    </source>
</evidence>
<dbReference type="InterPro" id="IPR017441">
    <property type="entry name" value="Protein_kinase_ATP_BS"/>
</dbReference>
<dbReference type="GO" id="GO:0008270">
    <property type="term" value="F:zinc ion binding"/>
    <property type="evidence" value="ECO:0007669"/>
    <property type="project" value="UniProtKB-KW"/>
</dbReference>
<dbReference type="InterPro" id="IPR000719">
    <property type="entry name" value="Prot_kinase_dom"/>
</dbReference>
<dbReference type="Pfam" id="PF00433">
    <property type="entry name" value="Pkinase_C"/>
    <property type="match status" value="1"/>
</dbReference>
<evidence type="ECO:0000256" key="4">
    <source>
        <dbReference type="ARBA" id="ARBA00022553"/>
    </source>
</evidence>
<evidence type="ECO:0000256" key="15">
    <source>
        <dbReference type="RuleBase" id="RU000304"/>
    </source>
</evidence>
<keyword evidence="20" id="KW-1185">Reference proteome</keyword>
<feature type="domain" description="Protein kinase" evidence="17">
    <location>
        <begin position="84"/>
        <end position="338"/>
    </location>
</feature>
<feature type="compositionally biased region" description="Polar residues" evidence="16">
    <location>
        <begin position="414"/>
        <end position="426"/>
    </location>
</feature>
<evidence type="ECO:0000256" key="11">
    <source>
        <dbReference type="ARBA" id="ARBA00022833"/>
    </source>
</evidence>
<dbReference type="OrthoDB" id="63267at2759"/>
<keyword evidence="9" id="KW-0863">Zinc-finger</keyword>
<proteinExistence type="inferred from homology"/>
<keyword evidence="11" id="KW-0862">Zinc</keyword>
<dbReference type="Proteomes" id="UP000593567">
    <property type="component" value="Unassembled WGS sequence"/>
</dbReference>
<dbReference type="Gene3D" id="3.30.200.20">
    <property type="entry name" value="Phosphorylase Kinase, domain 1"/>
    <property type="match status" value="1"/>
</dbReference>
<dbReference type="FunFam" id="3.30.200.20:FF:000080">
    <property type="entry name" value="Protein kinase C"/>
    <property type="match status" value="1"/>
</dbReference>
<evidence type="ECO:0000259" key="17">
    <source>
        <dbReference type="PROSITE" id="PS50011"/>
    </source>
</evidence>
<comment type="caution">
    <text evidence="19">The sequence shown here is derived from an EMBL/GenBank/DDBJ whole genome shotgun (WGS) entry which is preliminary data.</text>
</comment>
<keyword evidence="6" id="KW-0479">Metal-binding</keyword>
<keyword evidence="12 14" id="KW-0067">ATP-binding</keyword>
<dbReference type="InterPro" id="IPR011009">
    <property type="entry name" value="Kinase-like_dom_sf"/>
</dbReference>
<dbReference type="InterPro" id="IPR000961">
    <property type="entry name" value="AGC-kinase_C"/>
</dbReference>
<evidence type="ECO:0000313" key="19">
    <source>
        <dbReference type="EMBL" id="KAF6031000.1"/>
    </source>
</evidence>
<name>A0A7J7JX62_BUGNE</name>
<evidence type="ECO:0000313" key="20">
    <source>
        <dbReference type="Proteomes" id="UP000593567"/>
    </source>
</evidence>
<keyword evidence="10" id="KW-0418">Kinase</keyword>
<evidence type="ECO:0000256" key="16">
    <source>
        <dbReference type="SAM" id="MobiDB-lite"/>
    </source>
</evidence>
<dbReference type="PROSITE" id="PS00108">
    <property type="entry name" value="PROTEIN_KINASE_ST"/>
    <property type="match status" value="1"/>
</dbReference>
<keyword evidence="8 14" id="KW-0547">Nucleotide-binding</keyword>
<keyword evidence="5" id="KW-0808">Transferase</keyword>
<dbReference type="SMART" id="SM00220">
    <property type="entry name" value="S_TKc"/>
    <property type="match status" value="1"/>
</dbReference>
<accession>A0A7J7JX62</accession>
<comment type="function">
    <text evidence="13">PKC is activated by diacylglycerol which in turn phosphorylates a range of cellular proteins. PKC also serves as the receptor for phorbol esters, a class of tumor promoters.</text>
</comment>